<dbReference type="InterPro" id="IPR000045">
    <property type="entry name" value="Prepilin_IV_endopep_pep"/>
</dbReference>
<dbReference type="PANTHER" id="PTHR30487">
    <property type="entry name" value="TYPE 4 PREPILIN-LIKE PROTEINS LEADER PEPTIDE-PROCESSING ENZYME"/>
    <property type="match status" value="1"/>
</dbReference>
<comment type="similarity">
    <text evidence="1 2">Belongs to the peptidase A24 family.</text>
</comment>
<dbReference type="InterPro" id="IPR050882">
    <property type="entry name" value="Prepilin_peptidase/N-MTase"/>
</dbReference>
<sequence>MGPAVGPGAHARPGRPPYARGVLLTLTALAAVYGAAAGLLLPRAAYRLAVEPGARWRAHCPAGHVLPGWLGPARCGACGSGRDGRYGPGAAPAATATAVACALVAAAVGVRPELAVWLLLVPCAVLLAVVDRRVHRLPDVVTLPLAAGSAALLGVAALLPGAGGSWVRALLGGAALGGAYLVLFLINPRGMGFGDVKLAIPVGVALGWYGWDVLLGGAFAGFLFGAVYGMSLVVARRASRKAAMPFGPFMVAGALVGLLLGGLTV</sequence>
<dbReference type="Gene3D" id="1.20.120.1220">
    <property type="match status" value="1"/>
</dbReference>
<feature type="transmembrane region" description="Helical" evidence="3">
    <location>
        <begin position="217"/>
        <end position="235"/>
    </location>
</feature>
<keyword evidence="3" id="KW-0812">Transmembrane</keyword>
<dbReference type="PANTHER" id="PTHR30487:SF0">
    <property type="entry name" value="PREPILIN LEADER PEPTIDASE_N-METHYLTRANSFERASE-RELATED"/>
    <property type="match status" value="1"/>
</dbReference>
<feature type="transmembrane region" description="Helical" evidence="3">
    <location>
        <begin position="22"/>
        <end position="41"/>
    </location>
</feature>
<organism evidence="5 6">
    <name type="scientific">Streptomyces glaucosporus</name>
    <dbReference type="NCBI Taxonomy" id="284044"/>
    <lineage>
        <taxon>Bacteria</taxon>
        <taxon>Bacillati</taxon>
        <taxon>Actinomycetota</taxon>
        <taxon>Actinomycetes</taxon>
        <taxon>Kitasatosporales</taxon>
        <taxon>Streptomycetaceae</taxon>
        <taxon>Streptomyces</taxon>
    </lineage>
</organism>
<protein>
    <submittedName>
        <fullName evidence="5">A24 family peptidase</fullName>
    </submittedName>
</protein>
<dbReference type="EMBL" id="BAAATJ010000007">
    <property type="protein sequence ID" value="GAA2395122.1"/>
    <property type="molecule type" value="Genomic_DNA"/>
</dbReference>
<comment type="caution">
    <text evidence="5">The sequence shown here is derived from an EMBL/GenBank/DDBJ whole genome shotgun (WGS) entry which is preliminary data.</text>
</comment>
<feature type="transmembrane region" description="Helical" evidence="3">
    <location>
        <begin position="142"/>
        <end position="160"/>
    </location>
</feature>
<dbReference type="Proteomes" id="UP001500058">
    <property type="component" value="Unassembled WGS sequence"/>
</dbReference>
<accession>A0ABN3I593</accession>
<evidence type="ECO:0000256" key="3">
    <source>
        <dbReference type="SAM" id="Phobius"/>
    </source>
</evidence>
<keyword evidence="3" id="KW-0472">Membrane</keyword>
<dbReference type="Pfam" id="PF01478">
    <property type="entry name" value="Peptidase_A24"/>
    <property type="match status" value="1"/>
</dbReference>
<dbReference type="InterPro" id="IPR014032">
    <property type="entry name" value="Peptidase_A24A_bac"/>
</dbReference>
<evidence type="ECO:0000256" key="1">
    <source>
        <dbReference type="ARBA" id="ARBA00005801"/>
    </source>
</evidence>
<feature type="transmembrane region" description="Helical" evidence="3">
    <location>
        <begin position="242"/>
        <end position="263"/>
    </location>
</feature>
<reference evidence="5 6" key="1">
    <citation type="journal article" date="2019" name="Int. J. Syst. Evol. Microbiol.">
        <title>The Global Catalogue of Microorganisms (GCM) 10K type strain sequencing project: providing services to taxonomists for standard genome sequencing and annotation.</title>
        <authorList>
            <consortium name="The Broad Institute Genomics Platform"/>
            <consortium name="The Broad Institute Genome Sequencing Center for Infectious Disease"/>
            <person name="Wu L."/>
            <person name="Ma J."/>
        </authorList>
    </citation>
    <scope>NUCLEOTIDE SEQUENCE [LARGE SCALE GENOMIC DNA]</scope>
    <source>
        <strain evidence="5 6">JCM 6921</strain>
    </source>
</reference>
<evidence type="ECO:0000313" key="5">
    <source>
        <dbReference type="EMBL" id="GAA2395122.1"/>
    </source>
</evidence>
<feature type="transmembrane region" description="Helical" evidence="3">
    <location>
        <begin position="90"/>
        <end position="108"/>
    </location>
</feature>
<feature type="domain" description="Prepilin type IV endopeptidase peptidase" evidence="4">
    <location>
        <begin position="119"/>
        <end position="229"/>
    </location>
</feature>
<gene>
    <name evidence="5" type="ORF">GCM10010420_20670</name>
</gene>
<evidence type="ECO:0000313" key="6">
    <source>
        <dbReference type="Proteomes" id="UP001500058"/>
    </source>
</evidence>
<dbReference type="PRINTS" id="PR00864">
    <property type="entry name" value="PREPILNPTASE"/>
</dbReference>
<evidence type="ECO:0000256" key="2">
    <source>
        <dbReference type="RuleBase" id="RU003793"/>
    </source>
</evidence>
<keyword evidence="3" id="KW-1133">Transmembrane helix</keyword>
<proteinExistence type="inferred from homology"/>
<evidence type="ECO:0000259" key="4">
    <source>
        <dbReference type="Pfam" id="PF01478"/>
    </source>
</evidence>
<name>A0ABN3I593_9ACTN</name>
<keyword evidence="6" id="KW-1185">Reference proteome</keyword>
<feature type="transmembrane region" description="Helical" evidence="3">
    <location>
        <begin position="114"/>
        <end position="130"/>
    </location>
</feature>
<feature type="transmembrane region" description="Helical" evidence="3">
    <location>
        <begin position="166"/>
        <end position="186"/>
    </location>
</feature>